<evidence type="ECO:0000313" key="3">
    <source>
        <dbReference type="Proteomes" id="UP000637002"/>
    </source>
</evidence>
<keyword evidence="3" id="KW-1185">Reference proteome</keyword>
<evidence type="ECO:0000313" key="2">
    <source>
        <dbReference type="EMBL" id="GGC72389.1"/>
    </source>
</evidence>
<comment type="caution">
    <text evidence="2">The sequence shown here is derived from an EMBL/GenBank/DDBJ whole genome shotgun (WGS) entry which is preliminary data.</text>
</comment>
<reference evidence="2" key="1">
    <citation type="journal article" date="2014" name="Int. J. Syst. Evol. Microbiol.">
        <title>Complete genome sequence of Corynebacterium casei LMG S-19264T (=DSM 44701T), isolated from a smear-ripened cheese.</title>
        <authorList>
            <consortium name="US DOE Joint Genome Institute (JGI-PGF)"/>
            <person name="Walter F."/>
            <person name="Albersmeier A."/>
            <person name="Kalinowski J."/>
            <person name="Ruckert C."/>
        </authorList>
    </citation>
    <scope>NUCLEOTIDE SEQUENCE</scope>
    <source>
        <strain evidence="2">CGMCC 1.12919</strain>
    </source>
</reference>
<sequence length="337" mass="37165">MLRYLRRALFVACTTAAPLLAPCAHAGDLLWGLNGHPLVSYPGVTFDQQIELVKQLGAKSYRVDVVRLDAMEGLARLVDTAAARGVAVLPVLLPPLDLKSESAGDLKRKSAQFAEAFVRRFPQIEVWELGNELENYAILQPCETMDDGRKYPCEWGPAGGVTALEYYGPRYAKVAAVLGGLAEGVRAASATAKRAIGSAGWGHLGIFERLKQDGIPWEITVWHWYDGDPEPSFKALAQYGKPIWVTEFNHSYGSQRDGEDGQARGLADKMALLRKLAPTYGIQAAHVYELLDETYWAPSFEAFMGLIRLERTPDGKGWMLGSPKPAFYTYRDAATQK</sequence>
<keyword evidence="1" id="KW-0732">Signal</keyword>
<dbReference type="AlphaFoldDB" id="A0A916XI86"/>
<feature type="chain" id="PRO_5037541100" description="Asl1-like glycosyl hydrolase catalytic domain-containing protein" evidence="1">
    <location>
        <begin position="27"/>
        <end position="337"/>
    </location>
</feature>
<dbReference type="Gene3D" id="3.20.20.80">
    <property type="entry name" value="Glycosidases"/>
    <property type="match status" value="1"/>
</dbReference>
<evidence type="ECO:0008006" key="4">
    <source>
        <dbReference type="Google" id="ProtNLM"/>
    </source>
</evidence>
<gene>
    <name evidence="2" type="ORF">GCM10010994_33490</name>
</gene>
<dbReference type="Proteomes" id="UP000637002">
    <property type="component" value="Unassembled WGS sequence"/>
</dbReference>
<proteinExistence type="predicted"/>
<dbReference type="RefSeq" id="WP_188610339.1">
    <property type="nucleotide sequence ID" value="NZ_BMGG01000006.1"/>
</dbReference>
<protein>
    <recommendedName>
        <fullName evidence="4">Asl1-like glycosyl hydrolase catalytic domain-containing protein</fullName>
    </recommendedName>
</protein>
<reference evidence="2" key="2">
    <citation type="submission" date="2020-09" db="EMBL/GenBank/DDBJ databases">
        <authorList>
            <person name="Sun Q."/>
            <person name="Zhou Y."/>
        </authorList>
    </citation>
    <scope>NUCLEOTIDE SEQUENCE</scope>
    <source>
        <strain evidence="2">CGMCC 1.12919</strain>
    </source>
</reference>
<accession>A0A916XI86</accession>
<organism evidence="2 3">
    <name type="scientific">Chelatococcus reniformis</name>
    <dbReference type="NCBI Taxonomy" id="1494448"/>
    <lineage>
        <taxon>Bacteria</taxon>
        <taxon>Pseudomonadati</taxon>
        <taxon>Pseudomonadota</taxon>
        <taxon>Alphaproteobacteria</taxon>
        <taxon>Hyphomicrobiales</taxon>
        <taxon>Chelatococcaceae</taxon>
        <taxon>Chelatococcus</taxon>
    </lineage>
</organism>
<name>A0A916XI86_9HYPH</name>
<evidence type="ECO:0000256" key="1">
    <source>
        <dbReference type="SAM" id="SignalP"/>
    </source>
</evidence>
<dbReference type="InterPro" id="IPR017853">
    <property type="entry name" value="GH"/>
</dbReference>
<dbReference type="SUPFAM" id="SSF51445">
    <property type="entry name" value="(Trans)glycosidases"/>
    <property type="match status" value="1"/>
</dbReference>
<dbReference type="EMBL" id="BMGG01000006">
    <property type="protein sequence ID" value="GGC72389.1"/>
    <property type="molecule type" value="Genomic_DNA"/>
</dbReference>
<feature type="signal peptide" evidence="1">
    <location>
        <begin position="1"/>
        <end position="26"/>
    </location>
</feature>